<dbReference type="InterPro" id="IPR019301">
    <property type="entry name" value="Flagellar_prot_FlgJ_N"/>
</dbReference>
<keyword evidence="2" id="KW-0969">Cilium</keyword>
<protein>
    <submittedName>
        <fullName evidence="2">Flagellar rod assembly protein/muramidase FlgJ</fullName>
    </submittedName>
</protein>
<evidence type="ECO:0000313" key="3">
    <source>
        <dbReference type="Proteomes" id="UP000190140"/>
    </source>
</evidence>
<evidence type="ECO:0000259" key="1">
    <source>
        <dbReference type="Pfam" id="PF10135"/>
    </source>
</evidence>
<evidence type="ECO:0000313" key="2">
    <source>
        <dbReference type="EMBL" id="OPJ56066.1"/>
    </source>
</evidence>
<comment type="caution">
    <text evidence="2">The sequence shown here is derived from an EMBL/GenBank/DDBJ whole genome shotgun (WGS) entry which is preliminary data.</text>
</comment>
<keyword evidence="2" id="KW-0282">Flagellum</keyword>
<sequence length="96" mass="11303">MQINNTNLDRITTNIDTKDKDKLMHACKLLEKEFTKIMFKEMKKTVPESSMNEKSHGRKIFEELYDDELIQSTTQSSQLGLAKLIYDQFTKTNIKR</sequence>
<reference evidence="2 3" key="1">
    <citation type="submission" date="2017-03" db="EMBL/GenBank/DDBJ databases">
        <title>Genome sequence of Clostridium thermoalcaliphilum DSM 7309.</title>
        <authorList>
            <person name="Poehlein A."/>
            <person name="Daniel R."/>
        </authorList>
    </citation>
    <scope>NUCLEOTIDE SEQUENCE [LARGE SCALE GENOMIC DNA]</scope>
    <source>
        <strain evidence="2 3">DSM 7309</strain>
    </source>
</reference>
<dbReference type="OrthoDB" id="9796740at2"/>
<keyword evidence="2" id="KW-0966">Cell projection</keyword>
<dbReference type="AlphaFoldDB" id="A0A1V4I7X3"/>
<gene>
    <name evidence="2" type="ORF">CLOTH_12440</name>
</gene>
<proteinExistence type="predicted"/>
<name>A0A1V4I7X3_9FIRM</name>
<feature type="domain" description="Flagellar protein FlgJ N-terminal" evidence="1">
    <location>
        <begin position="40"/>
        <end position="88"/>
    </location>
</feature>
<dbReference type="RefSeq" id="WP_079412183.1">
    <property type="nucleotide sequence ID" value="NZ_MZGW01000003.1"/>
</dbReference>
<organism evidence="2 3">
    <name type="scientific">Alkalithermobacter paradoxus</name>
    <dbReference type="NCBI Taxonomy" id="29349"/>
    <lineage>
        <taxon>Bacteria</taxon>
        <taxon>Bacillati</taxon>
        <taxon>Bacillota</taxon>
        <taxon>Clostridia</taxon>
        <taxon>Peptostreptococcales</taxon>
        <taxon>Tepidibacteraceae</taxon>
        <taxon>Alkalithermobacter</taxon>
    </lineage>
</organism>
<dbReference type="EMBL" id="MZGW01000003">
    <property type="protein sequence ID" value="OPJ56066.1"/>
    <property type="molecule type" value="Genomic_DNA"/>
</dbReference>
<accession>A0A1V4I7X3</accession>
<dbReference type="Pfam" id="PF10135">
    <property type="entry name" value="Rod-binding"/>
    <property type="match status" value="1"/>
</dbReference>
<dbReference type="Proteomes" id="UP000190140">
    <property type="component" value="Unassembled WGS sequence"/>
</dbReference>
<keyword evidence="3" id="KW-1185">Reference proteome</keyword>
<dbReference type="STRING" id="29349.CLOTH_12440"/>